<evidence type="ECO:0008006" key="2">
    <source>
        <dbReference type="Google" id="ProtNLM"/>
    </source>
</evidence>
<proteinExistence type="predicted"/>
<dbReference type="AlphaFoldDB" id="A0A382F262"/>
<evidence type="ECO:0000313" key="1">
    <source>
        <dbReference type="EMBL" id="SVB56454.1"/>
    </source>
</evidence>
<reference evidence="1" key="1">
    <citation type="submission" date="2018-05" db="EMBL/GenBank/DDBJ databases">
        <authorList>
            <person name="Lanie J.A."/>
            <person name="Ng W.-L."/>
            <person name="Kazmierczak K.M."/>
            <person name="Andrzejewski T.M."/>
            <person name="Davidsen T.M."/>
            <person name="Wayne K.J."/>
            <person name="Tettelin H."/>
            <person name="Glass J.I."/>
            <person name="Rusch D."/>
            <person name="Podicherti R."/>
            <person name="Tsui H.-C.T."/>
            <person name="Winkler M.E."/>
        </authorList>
    </citation>
    <scope>NUCLEOTIDE SEQUENCE</scope>
</reference>
<organism evidence="1">
    <name type="scientific">marine metagenome</name>
    <dbReference type="NCBI Taxonomy" id="408172"/>
    <lineage>
        <taxon>unclassified sequences</taxon>
        <taxon>metagenomes</taxon>
        <taxon>ecological metagenomes</taxon>
    </lineage>
</organism>
<accession>A0A382F262</accession>
<sequence length="74" mass="8709">MDKVNKVGRPQVEQSSVRSVRLPVRIWNKVYKASKDFRSVNEYFLSLVENDLIKKKDLKKSERRSPVTSTKRSQ</sequence>
<gene>
    <name evidence="1" type="ORF">METZ01_LOCUS209308</name>
</gene>
<dbReference type="EMBL" id="UINC01047321">
    <property type="protein sequence ID" value="SVB56454.1"/>
    <property type="molecule type" value="Genomic_DNA"/>
</dbReference>
<protein>
    <recommendedName>
        <fullName evidence="2">Arc-like DNA binding domain-containing protein</fullName>
    </recommendedName>
</protein>
<name>A0A382F262_9ZZZZ</name>